<proteinExistence type="predicted"/>
<organism evidence="3">
    <name type="scientific">Mytilinidion resinicola</name>
    <dbReference type="NCBI Taxonomy" id="574789"/>
    <lineage>
        <taxon>Eukaryota</taxon>
        <taxon>Fungi</taxon>
        <taxon>Dikarya</taxon>
        <taxon>Ascomycota</taxon>
        <taxon>Pezizomycotina</taxon>
        <taxon>Dothideomycetes</taxon>
        <taxon>Pleosporomycetidae</taxon>
        <taxon>Mytilinidiales</taxon>
        <taxon>Mytilinidiaceae</taxon>
        <taxon>Mytilinidion</taxon>
    </lineage>
</organism>
<dbReference type="AlphaFoldDB" id="A0A6A6YRZ8"/>
<dbReference type="InterPro" id="IPR036047">
    <property type="entry name" value="F-box-like_dom_sf"/>
</dbReference>
<evidence type="ECO:0000259" key="2">
    <source>
        <dbReference type="Pfam" id="PF00646"/>
    </source>
</evidence>
<dbReference type="SUPFAM" id="SSF81383">
    <property type="entry name" value="F-box domain"/>
    <property type="match status" value="1"/>
</dbReference>
<dbReference type="Pfam" id="PF00646">
    <property type="entry name" value="F-box"/>
    <property type="match status" value="1"/>
</dbReference>
<accession>A0A6A6YRZ8</accession>
<reference evidence="3 5" key="1">
    <citation type="journal article" date="2020" name="Stud. Mycol.">
        <title>101 Dothideomycetes genomes: a test case for predicting lifestyles and emergence of pathogens.</title>
        <authorList>
            <person name="Haridas S."/>
            <person name="Albert R."/>
            <person name="Binder M."/>
            <person name="Bloem J."/>
            <person name="Labutti K."/>
            <person name="Salamov A."/>
            <person name="Andreopoulos B."/>
            <person name="Baker S."/>
            <person name="Barry K."/>
            <person name="Bills G."/>
            <person name="Bluhm B."/>
            <person name="Cannon C."/>
            <person name="Castanera R."/>
            <person name="Culley D."/>
            <person name="Daum C."/>
            <person name="Ezra D."/>
            <person name="Gonzalez J."/>
            <person name="Henrissat B."/>
            <person name="Kuo A."/>
            <person name="Liang C."/>
            <person name="Lipzen A."/>
            <person name="Lutzoni F."/>
            <person name="Magnuson J."/>
            <person name="Mondo S."/>
            <person name="Nolan M."/>
            <person name="Ohm R."/>
            <person name="Pangilinan J."/>
            <person name="Park H.-J."/>
            <person name="Ramirez L."/>
            <person name="Alfaro M."/>
            <person name="Sun H."/>
            <person name="Tritt A."/>
            <person name="Yoshinaga Y."/>
            <person name="Zwiers L.-H."/>
            <person name="Turgeon B."/>
            <person name="Goodwin S."/>
            <person name="Spatafora J."/>
            <person name="Crous P."/>
            <person name="Grigoriev I."/>
        </authorList>
    </citation>
    <scope>NUCLEOTIDE SEQUENCE</scope>
    <source>
        <strain evidence="3 5">CBS 304.34</strain>
    </source>
</reference>
<evidence type="ECO:0000313" key="4">
    <source>
        <dbReference type="Proteomes" id="UP000504636"/>
    </source>
</evidence>
<evidence type="ECO:0000313" key="5">
    <source>
        <dbReference type="RefSeq" id="XP_033578515.1"/>
    </source>
</evidence>
<dbReference type="Gene3D" id="1.20.1280.50">
    <property type="match status" value="1"/>
</dbReference>
<dbReference type="EMBL" id="MU003698">
    <property type="protein sequence ID" value="KAF2811551.1"/>
    <property type="molecule type" value="Genomic_DNA"/>
</dbReference>
<name>A0A6A6YRZ8_9PEZI</name>
<sequence length="124" mass="14250">MTHPQSRKADTLSLFLSRKLSASSQYLLYRWSRNTKISSANPTNLSNHFTPTRIPRPMDRHSLTRSQTASSNMPLESTRDSSPLQTPELIERMASNLDVPDLIRFVKVCKQWKEVVDNSPTLRH</sequence>
<feature type="compositionally biased region" description="Polar residues" evidence="1">
    <location>
        <begin position="40"/>
        <end position="50"/>
    </location>
</feature>
<gene>
    <name evidence="3 5" type="ORF">BDZ99DRAFT_461585</name>
</gene>
<feature type="compositionally biased region" description="Polar residues" evidence="1">
    <location>
        <begin position="64"/>
        <end position="84"/>
    </location>
</feature>
<dbReference type="Proteomes" id="UP000504636">
    <property type="component" value="Unplaced"/>
</dbReference>
<evidence type="ECO:0000313" key="3">
    <source>
        <dbReference type="EMBL" id="KAF2811551.1"/>
    </source>
</evidence>
<evidence type="ECO:0000256" key="1">
    <source>
        <dbReference type="SAM" id="MobiDB-lite"/>
    </source>
</evidence>
<feature type="region of interest" description="Disordered" evidence="1">
    <location>
        <begin position="40"/>
        <end position="84"/>
    </location>
</feature>
<dbReference type="GeneID" id="54460541"/>
<feature type="domain" description="F-box" evidence="2">
    <location>
        <begin position="95"/>
        <end position="121"/>
    </location>
</feature>
<dbReference type="InterPro" id="IPR001810">
    <property type="entry name" value="F-box_dom"/>
</dbReference>
<protein>
    <recommendedName>
        <fullName evidence="2">F-box domain-containing protein</fullName>
    </recommendedName>
</protein>
<reference evidence="5" key="2">
    <citation type="submission" date="2020-04" db="EMBL/GenBank/DDBJ databases">
        <authorList>
            <consortium name="NCBI Genome Project"/>
        </authorList>
    </citation>
    <scope>NUCLEOTIDE SEQUENCE</scope>
    <source>
        <strain evidence="5">CBS 304.34</strain>
    </source>
</reference>
<reference evidence="5" key="3">
    <citation type="submission" date="2025-04" db="UniProtKB">
        <authorList>
            <consortium name="RefSeq"/>
        </authorList>
    </citation>
    <scope>IDENTIFICATION</scope>
    <source>
        <strain evidence="5">CBS 304.34</strain>
    </source>
</reference>
<dbReference type="OrthoDB" id="5982475at2759"/>
<keyword evidence="4" id="KW-1185">Reference proteome</keyword>
<dbReference type="RefSeq" id="XP_033578515.1">
    <property type="nucleotide sequence ID" value="XM_033719648.1"/>
</dbReference>